<dbReference type="PROSITE" id="PS51108">
    <property type="entry name" value="PTS_EIID"/>
    <property type="match status" value="1"/>
</dbReference>
<feature type="transmembrane region" description="Helical" evidence="1">
    <location>
        <begin position="159"/>
        <end position="180"/>
    </location>
</feature>
<dbReference type="InterPro" id="IPR004704">
    <property type="entry name" value="PTS_IID_man"/>
</dbReference>
<feature type="transmembrane region" description="Helical" evidence="1">
    <location>
        <begin position="244"/>
        <end position="265"/>
    </location>
</feature>
<feature type="transmembrane region" description="Helical" evidence="1">
    <location>
        <begin position="204"/>
        <end position="224"/>
    </location>
</feature>
<name>D5RAN6_FUSN2</name>
<keyword evidence="1" id="KW-0812">Transmembrane</keyword>
<protein>
    <submittedName>
        <fullName evidence="2">PTS system, mannose/fructose/sorbose family, IID component</fullName>
    </submittedName>
</protein>
<dbReference type="PANTHER" id="PTHR32502:SF23">
    <property type="entry name" value="TRANSPORT PROTEIN, PTS SYSTEM"/>
    <property type="match status" value="1"/>
</dbReference>
<accession>D5RAN6</accession>
<evidence type="ECO:0000256" key="1">
    <source>
        <dbReference type="SAM" id="Phobius"/>
    </source>
</evidence>
<reference evidence="2 3" key="1">
    <citation type="submission" date="2010-04" db="EMBL/GenBank/DDBJ databases">
        <authorList>
            <person name="Qin X."/>
            <person name="Bachman B."/>
            <person name="Battles P."/>
            <person name="Bell A."/>
            <person name="Bess C."/>
            <person name="Bickham C."/>
            <person name="Chaboub L."/>
            <person name="Chen D."/>
            <person name="Coyle M."/>
            <person name="Deiros D.R."/>
            <person name="Dinh H."/>
            <person name="Forbes L."/>
            <person name="Fowler G."/>
            <person name="Francisco L."/>
            <person name="Fu Q."/>
            <person name="Gubbala S."/>
            <person name="Hale W."/>
            <person name="Han Y."/>
            <person name="Hemphill L."/>
            <person name="Highlander S.K."/>
            <person name="Hirani K."/>
            <person name="Hogues M."/>
            <person name="Jackson L."/>
            <person name="Jakkamsetti A."/>
            <person name="Javaid M."/>
            <person name="Jiang H."/>
            <person name="Korchina V."/>
            <person name="Kovar C."/>
            <person name="Lara F."/>
            <person name="Lee S."/>
            <person name="Mata R."/>
            <person name="Mathew T."/>
            <person name="Moen C."/>
            <person name="Morales K."/>
            <person name="Munidasa M."/>
            <person name="Nazareth L."/>
            <person name="Ngo R."/>
            <person name="Nguyen L."/>
            <person name="Okwuonu G."/>
            <person name="Ongeri F."/>
            <person name="Patil S."/>
            <person name="Petrosino J."/>
            <person name="Pham C."/>
            <person name="Pham P."/>
            <person name="Pu L.-L."/>
            <person name="Puazo M."/>
            <person name="Raj R."/>
            <person name="Reid J."/>
            <person name="Rouhana J."/>
            <person name="Saada N."/>
            <person name="Shang Y."/>
            <person name="Simmons D."/>
            <person name="Thornton R."/>
            <person name="Warren J."/>
            <person name="Weissenberger G."/>
            <person name="Zhang J."/>
            <person name="Zhang L."/>
            <person name="Zhou C."/>
            <person name="Zhu D."/>
            <person name="Muzny D."/>
            <person name="Worley K."/>
            <person name="Gibbs R."/>
        </authorList>
    </citation>
    <scope>NUCLEOTIDE SEQUENCE [LARGE SCALE GENOMIC DNA]</scope>
    <source>
        <strain evidence="3">ATCC 23726 / VPI 4351</strain>
    </source>
</reference>
<dbReference type="EMBL" id="ADVK01000010">
    <property type="protein sequence ID" value="EFG96129.1"/>
    <property type="molecule type" value="Genomic_DNA"/>
</dbReference>
<dbReference type="GO" id="GO:0005886">
    <property type="term" value="C:plasma membrane"/>
    <property type="evidence" value="ECO:0007669"/>
    <property type="project" value="TreeGrafter"/>
</dbReference>
<dbReference type="Proteomes" id="UP000003643">
    <property type="component" value="Unassembled WGS sequence"/>
</dbReference>
<dbReference type="PANTHER" id="PTHR32502">
    <property type="entry name" value="N-ACETYLGALACTOSAMINE PERMEASE II COMPONENT-RELATED"/>
    <property type="match status" value="1"/>
</dbReference>
<comment type="caution">
    <text evidence="2">The sequence shown here is derived from an EMBL/GenBank/DDBJ whole genome shotgun (WGS) entry which is preliminary data.</text>
</comment>
<gene>
    <name evidence="2" type="ORF">HMPREF0397_0271</name>
</gene>
<dbReference type="InterPro" id="IPR050303">
    <property type="entry name" value="GatZ_KbaZ_carbometab"/>
</dbReference>
<dbReference type="Pfam" id="PF03613">
    <property type="entry name" value="EIID-AGA"/>
    <property type="match status" value="1"/>
</dbReference>
<proteinExistence type="predicted"/>
<organism evidence="2 3">
    <name type="scientific">Fusobacterium nucleatum subsp. nucleatum (strain ATCC 23726 / VPI 4351)</name>
    <dbReference type="NCBI Taxonomy" id="525283"/>
    <lineage>
        <taxon>Bacteria</taxon>
        <taxon>Fusobacteriati</taxon>
        <taxon>Fusobacteriota</taxon>
        <taxon>Fusobacteriia</taxon>
        <taxon>Fusobacteriales</taxon>
        <taxon>Fusobacteriaceae</taxon>
        <taxon>Fusobacterium</taxon>
    </lineage>
</organism>
<evidence type="ECO:0000313" key="3">
    <source>
        <dbReference type="Proteomes" id="UP000003643"/>
    </source>
</evidence>
<keyword evidence="1" id="KW-1133">Transmembrane helix</keyword>
<keyword evidence="1" id="KW-0472">Membrane</keyword>
<feature type="transmembrane region" description="Helical" evidence="1">
    <location>
        <begin position="272"/>
        <end position="290"/>
    </location>
</feature>
<dbReference type="AlphaFoldDB" id="D5RAN6"/>
<sequence length="291" mass="32926">MELNYVIKLKIKVRWKMMKIFNNIENKEMNKELDRVFWRSFQMEFAWNYERQMNLGYVYAMIPVLKKIYANDKEGLKKALKRHLEFFNMTPHIVTLMLGISSAMEKENSESENFDENSINNIKTALMGPLSGIGDSFFWGTLRLLATGIGTALSLQGNILGPILFLLIFNIPHIFIRYIFTKLGYKLGIEFLNKLEKNGIMEKLTFGASILGLTVIGAMIARMIEISTPLILGSENNPIAIQGILDDIMPGILQLGIFGIVYYLLGKKVKPLTILLGMAIVGILGSFIGIF</sequence>
<dbReference type="GO" id="GO:0009401">
    <property type="term" value="P:phosphoenolpyruvate-dependent sugar phosphotransferase system"/>
    <property type="evidence" value="ECO:0007669"/>
    <property type="project" value="InterPro"/>
</dbReference>
<evidence type="ECO:0000313" key="2">
    <source>
        <dbReference type="EMBL" id="EFG96129.1"/>
    </source>
</evidence>